<evidence type="ECO:0000313" key="11">
    <source>
        <dbReference type="Proteomes" id="UP000085678"/>
    </source>
</evidence>
<keyword evidence="5" id="KW-0963">Cytoplasm</keyword>
<evidence type="ECO:0000259" key="10">
    <source>
        <dbReference type="PROSITE" id="PS51259"/>
    </source>
</evidence>
<dbReference type="CDD" id="cd04009">
    <property type="entry name" value="C2B_Munc13-like"/>
    <property type="match status" value="1"/>
</dbReference>
<accession>A0A1S3HNN6</accession>
<dbReference type="GO" id="GO:0099503">
    <property type="term" value="C:secretory vesicle"/>
    <property type="evidence" value="ECO:0007669"/>
    <property type="project" value="TreeGrafter"/>
</dbReference>
<dbReference type="KEGG" id="lak:106156775"/>
<evidence type="ECO:0000313" key="13">
    <source>
        <dbReference type="RefSeq" id="XP_013387651.1"/>
    </source>
</evidence>
<dbReference type="InterPro" id="IPR014772">
    <property type="entry name" value="Munc13_dom-2"/>
</dbReference>
<keyword evidence="6" id="KW-0967">Endosome</keyword>
<evidence type="ECO:0000256" key="6">
    <source>
        <dbReference type="ARBA" id="ARBA00022753"/>
    </source>
</evidence>
<dbReference type="PANTHER" id="PTHR45999:SF4">
    <property type="entry name" value="UNC-13-4A, ISOFORM B"/>
    <property type="match status" value="1"/>
</dbReference>
<dbReference type="OrthoDB" id="7976202at2759"/>
<dbReference type="GO" id="GO:0005770">
    <property type="term" value="C:late endosome"/>
    <property type="evidence" value="ECO:0007669"/>
    <property type="project" value="UniProtKB-SubCell"/>
</dbReference>
<dbReference type="AlphaFoldDB" id="A0A1S3HNN6"/>
<evidence type="ECO:0000256" key="4">
    <source>
        <dbReference type="ARBA" id="ARBA00022483"/>
    </source>
</evidence>
<dbReference type="Gene3D" id="2.60.40.150">
    <property type="entry name" value="C2 domain"/>
    <property type="match status" value="2"/>
</dbReference>
<gene>
    <name evidence="12 13" type="primary">LOC106156775</name>
</gene>
<dbReference type="SMART" id="SM00239">
    <property type="entry name" value="C2"/>
    <property type="match status" value="2"/>
</dbReference>
<evidence type="ECO:0000256" key="7">
    <source>
        <dbReference type="SAM" id="MobiDB-lite"/>
    </source>
</evidence>
<dbReference type="InterPro" id="IPR057984">
    <property type="entry name" value="PATROL1_C"/>
</dbReference>
<dbReference type="GO" id="GO:0006887">
    <property type="term" value="P:exocytosis"/>
    <property type="evidence" value="ECO:0007669"/>
    <property type="project" value="UniProtKB-KW"/>
</dbReference>
<feature type="domain" description="C2" evidence="8">
    <location>
        <begin position="148"/>
        <end position="326"/>
    </location>
</feature>
<dbReference type="CDD" id="cd08676">
    <property type="entry name" value="C2A_Munc13-like"/>
    <property type="match status" value="1"/>
</dbReference>
<dbReference type="GeneID" id="106156775"/>
<dbReference type="PROSITE" id="PS51259">
    <property type="entry name" value="MHD2"/>
    <property type="match status" value="1"/>
</dbReference>
<dbReference type="Pfam" id="PF00168">
    <property type="entry name" value="C2"/>
    <property type="match status" value="3"/>
</dbReference>
<dbReference type="PROSITE" id="PS51258">
    <property type="entry name" value="MHD1"/>
    <property type="match status" value="1"/>
</dbReference>
<evidence type="ECO:0000259" key="8">
    <source>
        <dbReference type="PROSITE" id="PS50004"/>
    </source>
</evidence>
<feature type="region of interest" description="Disordered" evidence="7">
    <location>
        <begin position="206"/>
        <end position="247"/>
    </location>
</feature>
<evidence type="ECO:0000256" key="2">
    <source>
        <dbReference type="ARBA" id="ARBA00004603"/>
    </source>
</evidence>
<comment type="similarity">
    <text evidence="3">Belongs to the unc-13 family.</text>
</comment>
<feature type="region of interest" description="Disordered" evidence="7">
    <location>
        <begin position="76"/>
        <end position="97"/>
    </location>
</feature>
<dbReference type="Gene3D" id="1.10.357.50">
    <property type="match status" value="1"/>
</dbReference>
<organism evidence="11 12">
    <name type="scientific">Lingula anatina</name>
    <name type="common">Brachiopod</name>
    <name type="synonym">Lingula unguis</name>
    <dbReference type="NCBI Taxonomy" id="7574"/>
    <lineage>
        <taxon>Eukaryota</taxon>
        <taxon>Metazoa</taxon>
        <taxon>Spiralia</taxon>
        <taxon>Lophotrochozoa</taxon>
        <taxon>Brachiopoda</taxon>
        <taxon>Linguliformea</taxon>
        <taxon>Lingulata</taxon>
        <taxon>Lingulida</taxon>
        <taxon>Linguloidea</taxon>
        <taxon>Lingulidae</taxon>
        <taxon>Lingula</taxon>
    </lineage>
</organism>
<dbReference type="InterPro" id="IPR035892">
    <property type="entry name" value="C2_domain_sf"/>
</dbReference>
<dbReference type="InterPro" id="IPR000008">
    <property type="entry name" value="C2_dom"/>
</dbReference>
<dbReference type="SUPFAM" id="SSF49562">
    <property type="entry name" value="C2 domain (Calcium/lipid-binding domain, CaLB)"/>
    <property type="match status" value="2"/>
</dbReference>
<feature type="compositionally biased region" description="Basic and acidic residues" evidence="7">
    <location>
        <begin position="76"/>
        <end position="87"/>
    </location>
</feature>
<keyword evidence="11" id="KW-1185">Reference proteome</keyword>
<comment type="subcellular location">
    <subcellularLocation>
        <location evidence="1">Cytoplasm</location>
    </subcellularLocation>
    <subcellularLocation>
        <location evidence="2">Late endosome</location>
    </subcellularLocation>
</comment>
<evidence type="ECO:0000259" key="9">
    <source>
        <dbReference type="PROSITE" id="PS51258"/>
    </source>
</evidence>
<feature type="domain" description="C2" evidence="8">
    <location>
        <begin position="1050"/>
        <end position="1173"/>
    </location>
</feature>
<dbReference type="Proteomes" id="UP000085678">
    <property type="component" value="Unplaced"/>
</dbReference>
<feature type="domain" description="MHD2" evidence="10">
    <location>
        <begin position="926"/>
        <end position="1035"/>
    </location>
</feature>
<dbReference type="RefSeq" id="XP_013387651.1">
    <property type="nucleotide sequence ID" value="XM_013532197.2"/>
</dbReference>
<name>A0A1S3HNN6_LINAN</name>
<feature type="compositionally biased region" description="Basic and acidic residues" evidence="7">
    <location>
        <begin position="207"/>
        <end position="218"/>
    </location>
</feature>
<proteinExistence type="inferred from homology"/>
<dbReference type="InterPro" id="IPR052095">
    <property type="entry name" value="UNC-13_domain"/>
</dbReference>
<keyword evidence="4" id="KW-0268">Exocytosis</keyword>
<evidence type="ECO:0000313" key="12">
    <source>
        <dbReference type="RefSeq" id="XP_013387650.1"/>
    </source>
</evidence>
<evidence type="ECO:0000256" key="3">
    <source>
        <dbReference type="ARBA" id="ARBA00005823"/>
    </source>
</evidence>
<dbReference type="STRING" id="7574.A0A1S3HNN6"/>
<feature type="domain" description="MHD1" evidence="9">
    <location>
        <begin position="686"/>
        <end position="811"/>
    </location>
</feature>
<reference evidence="12 13" key="1">
    <citation type="submission" date="2025-04" db="UniProtKB">
        <authorList>
            <consortium name="RefSeq"/>
        </authorList>
    </citation>
    <scope>IDENTIFICATION</scope>
    <source>
        <tissue evidence="12 13">Gonads</tissue>
    </source>
</reference>
<sequence length="1229" mass="141665">MADVNQQKPSAPKRVLSVPYRRLSEEEAQLPATAYGNRRVQEIDGNFFENFAALSWKQENHRLRTAHELQSLEKGKNAKANEADHPPPCETSVVPHPKSHKLSRKEFELLYIEVLYTIKHKIGTTSGGHSPYIHDLYQYAQESFRVGPEDHARLLAKASEEKPPIVILNVTVVEAKGLEAKDADGFSDPYCMLGIIPGSRLSGAANAKDEGFSSDEEKHHKKKNPLQKFSESLRKKHGSNKADKKEKLPAKYIQATTVKNNTLNPVWNEKFRFDLEDVNSDKLHIDIWDHDDESSVFEAAKKLNEVSGFKGFSRFFKQIAQSARAGSSGNVDDFLGCISTSLHDIPSTGIDKWFSLQGRKAKRTVQGQIRLKFHLATREDRGIPEEDNWTDVRQHEDLMAIFIEHEIQKCDEVYKWVGELPQAAQTILHQHAIQGDITPVQQAMCRWLSYSRKHMEHPFDYEYLLQVLEELEKSWEPGSLSRDEEESVVESFNIFIEYCLNLIRNMRHLFPPTNKAAYHRLEFVLKCLVYIYDMRLFKKCCPFQKDLHSEVVQVIKKGNLEWYEKINAQVKPITKLMDDVTTIGELPEDYESEEETINSLVELVNIINIDAHKAKHYYHPLFQSIVKVNYFPSSYKQIEKLLADDAGAILEEELADGEAGAEMREVSKHQSVLSSPKPKELGTTLFELYLALKEFYHYKDQLSHSDRKALTMLNYHEWFKGTLTTWFSLATQKLMNRTHKAVELDKELEKVEAVDPLIKHSTSAVDVCCCFLQMVEFWKCLSWPDVAGSYTFVTMLTDALCKAAKHYADNVHQKLKEAGYYDEIGQFDVTEQLCITINNIEQVRKALKPLPEQLHFAEIEHAVGKAHGEHAERQTRQALHKLIEGADKEMVQKIKQVVDRVADRMRPDIKKDVFHLCWAPEALPAEKAINHLMEYLDSNLLTLNKHLLRTNFERILDSIWVEVLEEIKEVIAQEEEGKTKSFYERLYDSCKILEDFFHAGKKGLSKTQLYSEQYRELLKLMEYNRSNTPRLIELYYQQRLEEQEALEKHEYGVLTVRVFYRDDQLVVEILHAKDVIPLDRNGLSDPYVLIELVPEHVFPDQEVQQTRVVKNNLNPLFEETFEYTVSKKQCCHHGASILFTVMDHDLLMKNDYAGEAIFSLNEVPGIHGEEVTGYEALKESHLPLTQPRPKMSGALSVLESRTDDKMAQDFVKKRRTIEEEAAANCKPES</sequence>
<evidence type="ECO:0000256" key="5">
    <source>
        <dbReference type="ARBA" id="ARBA00022490"/>
    </source>
</evidence>
<evidence type="ECO:0000256" key="1">
    <source>
        <dbReference type="ARBA" id="ARBA00004496"/>
    </source>
</evidence>
<dbReference type="PANTHER" id="PTHR45999">
    <property type="entry name" value="UNC-13-4A, ISOFORM B"/>
    <property type="match status" value="1"/>
</dbReference>
<dbReference type="Pfam" id="PF25761">
    <property type="entry name" value="TPR_PATROL1"/>
    <property type="match status" value="1"/>
</dbReference>
<dbReference type="RefSeq" id="XP_013387650.1">
    <property type="nucleotide sequence ID" value="XM_013532196.2"/>
</dbReference>
<protein>
    <submittedName>
        <fullName evidence="12 13">BAI1-associated protein 3 isoform X1</fullName>
    </submittedName>
</protein>
<dbReference type="InterPro" id="IPR014770">
    <property type="entry name" value="Munc13_1"/>
</dbReference>
<dbReference type="PROSITE" id="PS50004">
    <property type="entry name" value="C2"/>
    <property type="match status" value="2"/>
</dbReference>